<organism evidence="2 3">
    <name type="scientific">Aeromonas hydrophila</name>
    <dbReference type="NCBI Taxonomy" id="644"/>
    <lineage>
        <taxon>Bacteria</taxon>
        <taxon>Pseudomonadati</taxon>
        <taxon>Pseudomonadota</taxon>
        <taxon>Gammaproteobacteria</taxon>
        <taxon>Aeromonadales</taxon>
        <taxon>Aeromonadaceae</taxon>
        <taxon>Aeromonas</taxon>
    </lineage>
</organism>
<protein>
    <recommendedName>
        <fullName evidence="4">3-phosphoshikimate 1-carboxyvinyltransferase</fullName>
    </recommendedName>
</protein>
<evidence type="ECO:0000256" key="1">
    <source>
        <dbReference type="SAM" id="Phobius"/>
    </source>
</evidence>
<keyword evidence="1" id="KW-1133">Transmembrane helix</keyword>
<gene>
    <name evidence="2" type="ORF">PY771_22375</name>
</gene>
<dbReference type="EMBL" id="CP118942">
    <property type="protein sequence ID" value="WEE26319.1"/>
    <property type="molecule type" value="Genomic_DNA"/>
</dbReference>
<evidence type="ECO:0000313" key="2">
    <source>
        <dbReference type="EMBL" id="WEE26319.1"/>
    </source>
</evidence>
<feature type="transmembrane region" description="Helical" evidence="1">
    <location>
        <begin position="83"/>
        <end position="108"/>
    </location>
</feature>
<keyword evidence="1" id="KW-0812">Transmembrane</keyword>
<keyword evidence="1" id="KW-0472">Membrane</keyword>
<evidence type="ECO:0000313" key="3">
    <source>
        <dbReference type="Proteomes" id="UP001214666"/>
    </source>
</evidence>
<dbReference type="Proteomes" id="UP001214666">
    <property type="component" value="Chromosome"/>
</dbReference>
<name>A0AAX3P4G7_AERHY</name>
<dbReference type="AlphaFoldDB" id="A0AAX3P4G7"/>
<proteinExistence type="predicted"/>
<reference evidence="2" key="1">
    <citation type="submission" date="2023-02" db="EMBL/GenBank/DDBJ databases">
        <title>The sequence of Aeromonas hydrophila K533.</title>
        <authorList>
            <person name="Luo X."/>
        </authorList>
    </citation>
    <scope>NUCLEOTIDE SEQUENCE</scope>
    <source>
        <strain evidence="2">K533</strain>
    </source>
</reference>
<dbReference type="RefSeq" id="WP_197984393.1">
    <property type="nucleotide sequence ID" value="NZ_AP023398.1"/>
</dbReference>
<evidence type="ECO:0008006" key="4">
    <source>
        <dbReference type="Google" id="ProtNLM"/>
    </source>
</evidence>
<accession>A0AAX3P4G7</accession>
<sequence>MNKQQERHGVMDRFYRALAPEVAQSLSETQRCGIEQALRVMSNGKSHAINVNSAFGLGNWRCYLVVLVGRDRRRSQRESGLRFQLKVLLTTLLLLTGLCGTVLLLYLIKSALGIDIFKDFSFGIWDLFKQSLS</sequence>